<evidence type="ECO:0000256" key="2">
    <source>
        <dbReference type="SAM" id="Coils"/>
    </source>
</evidence>
<feature type="coiled-coil region" evidence="2">
    <location>
        <begin position="148"/>
        <end position="179"/>
    </location>
</feature>
<dbReference type="EMBL" id="JBEZUR010000104">
    <property type="protein sequence ID" value="MEU3558395.1"/>
    <property type="molecule type" value="Genomic_DNA"/>
</dbReference>
<keyword evidence="6" id="KW-1185">Reference proteome</keyword>
<dbReference type="InterPro" id="IPR052016">
    <property type="entry name" value="Bact_Sigma-Reg"/>
</dbReference>
<protein>
    <submittedName>
        <fullName evidence="5">SpoIIE family protein phosphatase</fullName>
    </submittedName>
</protein>
<dbReference type="SUPFAM" id="SSF81606">
    <property type="entry name" value="PP2C-like"/>
    <property type="match status" value="1"/>
</dbReference>
<gene>
    <name evidence="5" type="ORF">AB0E65_29925</name>
</gene>
<comment type="caution">
    <text evidence="5">The sequence shown here is derived from an EMBL/GenBank/DDBJ whole genome shotgun (WGS) entry which is preliminary data.</text>
</comment>
<feature type="domain" description="PAS" evidence="4">
    <location>
        <begin position="30"/>
        <end position="82"/>
    </location>
</feature>
<dbReference type="PROSITE" id="PS50112">
    <property type="entry name" value="PAS"/>
    <property type="match status" value="1"/>
</dbReference>
<evidence type="ECO:0000256" key="3">
    <source>
        <dbReference type="SAM" id="MobiDB-lite"/>
    </source>
</evidence>
<accession>A0ABV2YRN2</accession>
<name>A0ABV2YRN2_9ACTN</name>
<feature type="compositionally biased region" description="Basic and acidic residues" evidence="3">
    <location>
        <begin position="7"/>
        <end position="17"/>
    </location>
</feature>
<evidence type="ECO:0000313" key="6">
    <source>
        <dbReference type="Proteomes" id="UP001550850"/>
    </source>
</evidence>
<dbReference type="InterPro" id="IPR036457">
    <property type="entry name" value="PPM-type-like_dom_sf"/>
</dbReference>
<feature type="region of interest" description="Disordered" evidence="3">
    <location>
        <begin position="416"/>
        <end position="436"/>
    </location>
</feature>
<sequence>MTSETNDAEHGCVRADEEPGEDQDESCVSLEGDVEDLYEHAPCGYLSTRMDGRIAKVNTTLLNWLGYQRGELIGIKHFSDLLTVGGQLYYETHFAPQLQMQGKISGIALELKAADGTRLPVLITATVKSGGDGRPPLIRTIVFDARARRAYETEVLRARQAADRERDRLQVLAATLQKTLLPPTLVDVPGLDVSAYYHLASIDDVGGDFYDLFPLAAGTWGLFLGDVCGKGVTAAALTSLARYTLRAAAVYNPDPAAVLVNLNTVLFNEYKGSDARFCTVLFGLLTPDPDRGGFHITLAGGGHPPALLLRVDGTADFLPTLGGQLIGVLPNPRIVTTSVHLAHGDTLLLYTDGLTEAHTNAVVGGRERYGDDALLEFGHTLAPTTAADTISAVRRLLDAFGTGVDDDTAILAIHVPRPPRNIQHRSPEPEKAGATT</sequence>
<dbReference type="InterPro" id="IPR000014">
    <property type="entry name" value="PAS"/>
</dbReference>
<proteinExistence type="predicted"/>
<dbReference type="NCBIfam" id="TIGR00229">
    <property type="entry name" value="sensory_box"/>
    <property type="match status" value="1"/>
</dbReference>
<dbReference type="InterPro" id="IPR001932">
    <property type="entry name" value="PPM-type_phosphatase-like_dom"/>
</dbReference>
<dbReference type="InterPro" id="IPR035965">
    <property type="entry name" value="PAS-like_dom_sf"/>
</dbReference>
<evidence type="ECO:0000259" key="4">
    <source>
        <dbReference type="PROSITE" id="PS50112"/>
    </source>
</evidence>
<dbReference type="Pfam" id="PF07228">
    <property type="entry name" value="SpoIIE"/>
    <property type="match status" value="1"/>
</dbReference>
<dbReference type="Gene3D" id="3.30.450.20">
    <property type="entry name" value="PAS domain"/>
    <property type="match status" value="1"/>
</dbReference>
<dbReference type="Pfam" id="PF13426">
    <property type="entry name" value="PAS_9"/>
    <property type="match status" value="1"/>
</dbReference>
<evidence type="ECO:0000256" key="1">
    <source>
        <dbReference type="ARBA" id="ARBA00022801"/>
    </source>
</evidence>
<dbReference type="SUPFAM" id="SSF55785">
    <property type="entry name" value="PYP-like sensor domain (PAS domain)"/>
    <property type="match status" value="1"/>
</dbReference>
<organism evidence="5 6">
    <name type="scientific">Streptomyces fragilis</name>
    <dbReference type="NCBI Taxonomy" id="67301"/>
    <lineage>
        <taxon>Bacteria</taxon>
        <taxon>Bacillati</taxon>
        <taxon>Actinomycetota</taxon>
        <taxon>Actinomycetes</taxon>
        <taxon>Kitasatosporales</taxon>
        <taxon>Streptomycetaceae</taxon>
        <taxon>Streptomyces</taxon>
    </lineage>
</organism>
<reference evidence="5 6" key="1">
    <citation type="submission" date="2024-06" db="EMBL/GenBank/DDBJ databases">
        <title>The Natural Products Discovery Center: Release of the First 8490 Sequenced Strains for Exploring Actinobacteria Biosynthetic Diversity.</title>
        <authorList>
            <person name="Kalkreuter E."/>
            <person name="Kautsar S.A."/>
            <person name="Yang D."/>
            <person name="Bader C.D."/>
            <person name="Teijaro C.N."/>
            <person name="Fluegel L."/>
            <person name="Davis C.M."/>
            <person name="Simpson J.R."/>
            <person name="Lauterbach L."/>
            <person name="Steele A.D."/>
            <person name="Gui C."/>
            <person name="Meng S."/>
            <person name="Li G."/>
            <person name="Viehrig K."/>
            <person name="Ye F."/>
            <person name="Su P."/>
            <person name="Kiefer A.F."/>
            <person name="Nichols A."/>
            <person name="Cepeda A.J."/>
            <person name="Yan W."/>
            <person name="Fan B."/>
            <person name="Jiang Y."/>
            <person name="Adhikari A."/>
            <person name="Zheng C.-J."/>
            <person name="Schuster L."/>
            <person name="Cowan T.M."/>
            <person name="Smanski M.J."/>
            <person name="Chevrette M.G."/>
            <person name="De Carvalho L.P.S."/>
            <person name="Shen B."/>
        </authorList>
    </citation>
    <scope>NUCLEOTIDE SEQUENCE [LARGE SCALE GENOMIC DNA]</scope>
    <source>
        <strain evidence="5 6">NPDC038104</strain>
    </source>
</reference>
<dbReference type="PANTHER" id="PTHR43156">
    <property type="entry name" value="STAGE II SPORULATION PROTEIN E-RELATED"/>
    <property type="match status" value="1"/>
</dbReference>
<dbReference type="Gene3D" id="3.60.40.10">
    <property type="entry name" value="PPM-type phosphatase domain"/>
    <property type="match status" value="1"/>
</dbReference>
<feature type="compositionally biased region" description="Basic and acidic residues" evidence="3">
    <location>
        <begin position="425"/>
        <end position="436"/>
    </location>
</feature>
<dbReference type="RefSeq" id="WP_245967482.1">
    <property type="nucleotide sequence ID" value="NZ_BEVZ01000002.1"/>
</dbReference>
<dbReference type="SMART" id="SM00331">
    <property type="entry name" value="PP2C_SIG"/>
    <property type="match status" value="1"/>
</dbReference>
<dbReference type="PANTHER" id="PTHR43156:SF2">
    <property type="entry name" value="STAGE II SPORULATION PROTEIN E"/>
    <property type="match status" value="1"/>
</dbReference>
<keyword evidence="2" id="KW-0175">Coiled coil</keyword>
<feature type="region of interest" description="Disordered" evidence="3">
    <location>
        <begin position="1"/>
        <end position="25"/>
    </location>
</feature>
<dbReference type="CDD" id="cd00130">
    <property type="entry name" value="PAS"/>
    <property type="match status" value="1"/>
</dbReference>
<evidence type="ECO:0000313" key="5">
    <source>
        <dbReference type="EMBL" id="MEU3558395.1"/>
    </source>
</evidence>
<dbReference type="Proteomes" id="UP001550850">
    <property type="component" value="Unassembled WGS sequence"/>
</dbReference>
<keyword evidence="1" id="KW-0378">Hydrolase</keyword>